<sequence>RFSTRSDRFMDAYRKGLSGDQAVWAGKRYRGHQVLPKNIMALFARFGPKKTRS</sequence>
<name>A0AAD7HK33_9AGAR</name>
<gene>
    <name evidence="1" type="ORF">DFH07DRAFT_759919</name>
</gene>
<evidence type="ECO:0000313" key="2">
    <source>
        <dbReference type="Proteomes" id="UP001215280"/>
    </source>
</evidence>
<dbReference type="AlphaFoldDB" id="A0AAD7HK33"/>
<organism evidence="1 2">
    <name type="scientific">Mycena maculata</name>
    <dbReference type="NCBI Taxonomy" id="230809"/>
    <lineage>
        <taxon>Eukaryota</taxon>
        <taxon>Fungi</taxon>
        <taxon>Dikarya</taxon>
        <taxon>Basidiomycota</taxon>
        <taxon>Agaricomycotina</taxon>
        <taxon>Agaricomycetes</taxon>
        <taxon>Agaricomycetidae</taxon>
        <taxon>Agaricales</taxon>
        <taxon>Marasmiineae</taxon>
        <taxon>Mycenaceae</taxon>
        <taxon>Mycena</taxon>
    </lineage>
</organism>
<protein>
    <submittedName>
        <fullName evidence="1">Uncharacterized protein</fullName>
    </submittedName>
</protein>
<evidence type="ECO:0000313" key="1">
    <source>
        <dbReference type="EMBL" id="KAJ7722555.1"/>
    </source>
</evidence>
<proteinExistence type="predicted"/>
<feature type="non-terminal residue" evidence="1">
    <location>
        <position position="1"/>
    </location>
</feature>
<accession>A0AAD7HK33</accession>
<reference evidence="1" key="1">
    <citation type="submission" date="2023-03" db="EMBL/GenBank/DDBJ databases">
        <title>Massive genome expansion in bonnet fungi (Mycena s.s.) driven by repeated elements and novel gene families across ecological guilds.</title>
        <authorList>
            <consortium name="Lawrence Berkeley National Laboratory"/>
            <person name="Harder C.B."/>
            <person name="Miyauchi S."/>
            <person name="Viragh M."/>
            <person name="Kuo A."/>
            <person name="Thoen E."/>
            <person name="Andreopoulos B."/>
            <person name="Lu D."/>
            <person name="Skrede I."/>
            <person name="Drula E."/>
            <person name="Henrissat B."/>
            <person name="Morin E."/>
            <person name="Kohler A."/>
            <person name="Barry K."/>
            <person name="LaButti K."/>
            <person name="Morin E."/>
            <person name="Salamov A."/>
            <person name="Lipzen A."/>
            <person name="Mereny Z."/>
            <person name="Hegedus B."/>
            <person name="Baldrian P."/>
            <person name="Stursova M."/>
            <person name="Weitz H."/>
            <person name="Taylor A."/>
            <person name="Grigoriev I.V."/>
            <person name="Nagy L.G."/>
            <person name="Martin F."/>
            <person name="Kauserud H."/>
        </authorList>
    </citation>
    <scope>NUCLEOTIDE SEQUENCE</scope>
    <source>
        <strain evidence="1">CBHHK188m</strain>
    </source>
</reference>
<comment type="caution">
    <text evidence="1">The sequence shown here is derived from an EMBL/GenBank/DDBJ whole genome shotgun (WGS) entry which is preliminary data.</text>
</comment>
<dbReference type="Proteomes" id="UP001215280">
    <property type="component" value="Unassembled WGS sequence"/>
</dbReference>
<dbReference type="EMBL" id="JARJLG010000256">
    <property type="protein sequence ID" value="KAJ7722555.1"/>
    <property type="molecule type" value="Genomic_DNA"/>
</dbReference>
<keyword evidence="2" id="KW-1185">Reference proteome</keyword>